<keyword evidence="8" id="KW-0626">Porin</keyword>
<evidence type="ECO:0000256" key="3">
    <source>
        <dbReference type="ARBA" id="ARBA00022448"/>
    </source>
</evidence>
<dbReference type="PANTHER" id="PTHR34501">
    <property type="entry name" value="PROTEIN YDDL-RELATED"/>
    <property type="match status" value="1"/>
</dbReference>
<evidence type="ECO:0000256" key="9">
    <source>
        <dbReference type="ARBA" id="ARBA00023136"/>
    </source>
</evidence>
<keyword evidence="5" id="KW-0812">Transmembrane</keyword>
<accession>A0A2X1URQ9</accession>
<evidence type="ECO:0000259" key="12">
    <source>
        <dbReference type="Pfam" id="PF13609"/>
    </source>
</evidence>
<dbReference type="InterPro" id="IPR001702">
    <property type="entry name" value="Porin_Gram-ve"/>
</dbReference>
<dbReference type="Proteomes" id="UP000250242">
    <property type="component" value="Unassembled WGS sequence"/>
</dbReference>
<name>A0A2X1URQ9_9BURK</name>
<comment type="subunit">
    <text evidence="2">Homotrimer.</text>
</comment>
<evidence type="ECO:0000256" key="1">
    <source>
        <dbReference type="ARBA" id="ARBA00004571"/>
    </source>
</evidence>
<keyword evidence="9" id="KW-0472">Membrane</keyword>
<keyword evidence="4" id="KW-1134">Transmembrane beta strand</keyword>
<evidence type="ECO:0000256" key="4">
    <source>
        <dbReference type="ARBA" id="ARBA00022452"/>
    </source>
</evidence>
<evidence type="ECO:0000256" key="7">
    <source>
        <dbReference type="ARBA" id="ARBA00023065"/>
    </source>
</evidence>
<feature type="domain" description="Porin" evidence="12">
    <location>
        <begin position="7"/>
        <end position="371"/>
    </location>
</feature>
<evidence type="ECO:0000313" key="14">
    <source>
        <dbReference type="Proteomes" id="UP000250242"/>
    </source>
</evidence>
<dbReference type="RefSeq" id="WP_113062206.1">
    <property type="nucleotide sequence ID" value="NZ_UATH01000001.1"/>
</dbReference>
<evidence type="ECO:0000256" key="10">
    <source>
        <dbReference type="ARBA" id="ARBA00023237"/>
    </source>
</evidence>
<dbReference type="GO" id="GO:0009279">
    <property type="term" value="C:cell outer membrane"/>
    <property type="evidence" value="ECO:0007669"/>
    <property type="project" value="UniProtKB-SubCell"/>
</dbReference>
<evidence type="ECO:0000256" key="6">
    <source>
        <dbReference type="ARBA" id="ARBA00022729"/>
    </source>
</evidence>
<evidence type="ECO:0000313" key="13">
    <source>
        <dbReference type="EMBL" id="SPY07171.1"/>
    </source>
</evidence>
<dbReference type="GO" id="GO:0015288">
    <property type="term" value="F:porin activity"/>
    <property type="evidence" value="ECO:0007669"/>
    <property type="project" value="UniProtKB-KW"/>
</dbReference>
<dbReference type="Pfam" id="PF13609">
    <property type="entry name" value="Porin_4"/>
    <property type="match status" value="1"/>
</dbReference>
<dbReference type="InterPro" id="IPR023614">
    <property type="entry name" value="Porin_dom_sf"/>
</dbReference>
<gene>
    <name evidence="13" type="ORF">NCTC11009_00364</name>
</gene>
<sequence>MKKTLLAAALVTGFAGVAHAESSVTLYGLVDAGYGFKQTETKFRGDYQGNKVRVRENGVDSGVLNGNRWGLKGKEDLGNGTSAIFVLESGFNLNNGKSAQGGRLFGRQAYVGLAGDSWGTFTIGRQYNAADTFVAPVDPFGTGGGLASATAVFGSSLSERNDGVIKYVTPNYSGFQFGLGLVHSDKEEKTNTASGSYKETKRQIGVTTGLGFTSGPIYLGASFDYIDGKHKNTNPGNLEDVRTKTKAWNVGATYDFDVVKLHLMYGALIDGHVNPDADLEAGIGDLTAAAFSNMRGTNPAAIGGEGLRQHSWLGGLSAPVGDAGKIMFSYAGNTSKNKEWNENVKVKSHKFALGYRHSLSKRTSVYGVAAYGWAEGKERYENFNGKAKATATQAVVGLQHRF</sequence>
<dbReference type="EMBL" id="UATH01000001">
    <property type="protein sequence ID" value="SPY07171.1"/>
    <property type="molecule type" value="Genomic_DNA"/>
</dbReference>
<reference evidence="13 14" key="1">
    <citation type="submission" date="2018-06" db="EMBL/GenBank/DDBJ databases">
        <authorList>
            <consortium name="Pathogen Informatics"/>
            <person name="Doyle S."/>
        </authorList>
    </citation>
    <scope>NUCLEOTIDE SEQUENCE [LARGE SCALE GENOMIC DNA]</scope>
    <source>
        <strain evidence="13 14">NCTC11009</strain>
    </source>
</reference>
<dbReference type="InterPro" id="IPR050298">
    <property type="entry name" value="Gram-neg_bact_OMP"/>
</dbReference>
<keyword evidence="10" id="KW-0998">Cell outer membrane</keyword>
<feature type="chain" id="PRO_5015916533" evidence="11">
    <location>
        <begin position="21"/>
        <end position="402"/>
    </location>
</feature>
<proteinExistence type="predicted"/>
<dbReference type="Gene3D" id="2.40.160.10">
    <property type="entry name" value="Porin"/>
    <property type="match status" value="1"/>
</dbReference>
<dbReference type="AlphaFoldDB" id="A0A2X1URQ9"/>
<keyword evidence="7" id="KW-0406">Ion transport</keyword>
<dbReference type="GO" id="GO:0046930">
    <property type="term" value="C:pore complex"/>
    <property type="evidence" value="ECO:0007669"/>
    <property type="project" value="UniProtKB-KW"/>
</dbReference>
<dbReference type="InterPro" id="IPR002299">
    <property type="entry name" value="Porin_Neis"/>
</dbReference>
<comment type="subcellular location">
    <subcellularLocation>
        <location evidence="1">Cell outer membrane</location>
        <topology evidence="1">Multi-pass membrane protein</topology>
    </subcellularLocation>
</comment>
<evidence type="ECO:0000256" key="8">
    <source>
        <dbReference type="ARBA" id="ARBA00023114"/>
    </source>
</evidence>
<evidence type="ECO:0000256" key="5">
    <source>
        <dbReference type="ARBA" id="ARBA00022692"/>
    </source>
</evidence>
<dbReference type="PRINTS" id="PR00182">
    <property type="entry name" value="ECOLNEIPORIN"/>
</dbReference>
<protein>
    <submittedName>
        <fullName evidence="13">Outer membrane porin protein BP0840</fullName>
    </submittedName>
</protein>
<keyword evidence="3" id="KW-0813">Transport</keyword>
<dbReference type="CDD" id="cd00342">
    <property type="entry name" value="gram_neg_porins"/>
    <property type="match status" value="1"/>
</dbReference>
<evidence type="ECO:0000256" key="2">
    <source>
        <dbReference type="ARBA" id="ARBA00011233"/>
    </source>
</evidence>
<dbReference type="SUPFAM" id="SSF56935">
    <property type="entry name" value="Porins"/>
    <property type="match status" value="1"/>
</dbReference>
<dbReference type="GO" id="GO:0034220">
    <property type="term" value="P:monoatomic ion transmembrane transport"/>
    <property type="evidence" value="ECO:0007669"/>
    <property type="project" value="InterPro"/>
</dbReference>
<organism evidence="13 14">
    <name type="scientific">Oligella urethralis</name>
    <dbReference type="NCBI Taxonomy" id="90245"/>
    <lineage>
        <taxon>Bacteria</taxon>
        <taxon>Pseudomonadati</taxon>
        <taxon>Pseudomonadota</taxon>
        <taxon>Betaproteobacteria</taxon>
        <taxon>Burkholderiales</taxon>
        <taxon>Alcaligenaceae</taxon>
        <taxon>Oligella</taxon>
    </lineage>
</organism>
<dbReference type="InterPro" id="IPR033900">
    <property type="entry name" value="Gram_neg_porin_domain"/>
</dbReference>
<feature type="signal peptide" evidence="11">
    <location>
        <begin position="1"/>
        <end position="20"/>
    </location>
</feature>
<keyword evidence="6 11" id="KW-0732">Signal</keyword>
<dbReference type="PANTHER" id="PTHR34501:SF9">
    <property type="entry name" value="MAJOR OUTER MEMBRANE PROTEIN P.IA"/>
    <property type="match status" value="1"/>
</dbReference>
<dbReference type="PRINTS" id="PR00184">
    <property type="entry name" value="NEISSPPORIN"/>
</dbReference>
<evidence type="ECO:0000256" key="11">
    <source>
        <dbReference type="SAM" id="SignalP"/>
    </source>
</evidence>